<dbReference type="Proteomes" id="UP000236290">
    <property type="component" value="Unassembled WGS sequence"/>
</dbReference>
<dbReference type="AlphaFoldDB" id="A0A2K0UH23"/>
<comment type="caution">
    <text evidence="1">The sequence shown here is derived from an EMBL/GenBank/DDBJ whole genome shotgun (WGS) entry which is preliminary data.</text>
</comment>
<dbReference type="EMBL" id="MTYI01000037">
    <property type="protein sequence ID" value="PNP57073.1"/>
    <property type="molecule type" value="Genomic_DNA"/>
</dbReference>
<name>A0A2K0UH23_TRIHA</name>
<accession>A0A2K0UH23</accession>
<organism evidence="1 2">
    <name type="scientific">Trichoderma harzianum</name>
    <name type="common">Hypocrea lixii</name>
    <dbReference type="NCBI Taxonomy" id="5544"/>
    <lineage>
        <taxon>Eukaryota</taxon>
        <taxon>Fungi</taxon>
        <taxon>Dikarya</taxon>
        <taxon>Ascomycota</taxon>
        <taxon>Pezizomycotina</taxon>
        <taxon>Sordariomycetes</taxon>
        <taxon>Hypocreomycetidae</taxon>
        <taxon>Hypocreales</taxon>
        <taxon>Hypocreaceae</taxon>
        <taxon>Trichoderma</taxon>
    </lineage>
</organism>
<protein>
    <recommendedName>
        <fullName evidence="3">Retrotransposon gag domain-containing protein</fullName>
    </recommendedName>
</protein>
<evidence type="ECO:0000313" key="1">
    <source>
        <dbReference type="EMBL" id="PNP57073.1"/>
    </source>
</evidence>
<dbReference type="OrthoDB" id="4895378at2759"/>
<evidence type="ECO:0008006" key="3">
    <source>
        <dbReference type="Google" id="ProtNLM"/>
    </source>
</evidence>
<gene>
    <name evidence="1" type="ORF">THARTR1_02915</name>
</gene>
<evidence type="ECO:0000313" key="2">
    <source>
        <dbReference type="Proteomes" id="UP000236290"/>
    </source>
</evidence>
<proteinExistence type="predicted"/>
<sequence length="282" mass="32350">MMVAEMPQDGLLKLWESIPEDLRSSGSYTFDALSSTVASLVGKAQETSSSQCEHKNELAKALGKACTADDSWEDLLEVTRKAAWKSYKRLVGKKPRPFTGAVSDYRRWKSEIRNWAAMNGAVPADMLAAAVLRNTTGRAKEWTLSKKIGQYSKIDGVPVSAAATLEAIFKDMDELFFDHWARDRALGKFLHGRQGTRPILEYNVDFHNLVVELGFYSEPHYRILGDYIRSLRPGLQEKMREWLLFKPRKDQDQCTLDDCMHTAAFYDERIPRPKKKRRQRRK</sequence>
<reference evidence="1 2" key="1">
    <citation type="submission" date="2017-02" db="EMBL/GenBank/DDBJ databases">
        <title>Genomes of Trichoderma spp. with biocontrol activity.</title>
        <authorList>
            <person name="Gardiner D."/>
            <person name="Kazan K."/>
            <person name="Vos C."/>
            <person name="Harvey P."/>
        </authorList>
    </citation>
    <scope>NUCLEOTIDE SEQUENCE [LARGE SCALE GENOMIC DNA]</scope>
    <source>
        <strain evidence="1 2">Tr1</strain>
    </source>
</reference>